<evidence type="ECO:0000256" key="5">
    <source>
        <dbReference type="ARBA" id="ARBA00093776"/>
    </source>
</evidence>
<dbReference type="EMBL" id="OA882043">
    <property type="protein sequence ID" value="CAD7272146.1"/>
    <property type="molecule type" value="Genomic_DNA"/>
</dbReference>
<reference evidence="7" key="1">
    <citation type="submission" date="2020-11" db="EMBL/GenBank/DDBJ databases">
        <authorList>
            <person name="Tran Van P."/>
        </authorList>
    </citation>
    <scope>NUCLEOTIDE SEQUENCE</scope>
</reference>
<feature type="transmembrane region" description="Helical" evidence="6">
    <location>
        <begin position="70"/>
        <end position="88"/>
    </location>
</feature>
<organism evidence="7">
    <name type="scientific">Notodromas monacha</name>
    <dbReference type="NCBI Taxonomy" id="399045"/>
    <lineage>
        <taxon>Eukaryota</taxon>
        <taxon>Metazoa</taxon>
        <taxon>Ecdysozoa</taxon>
        <taxon>Arthropoda</taxon>
        <taxon>Crustacea</taxon>
        <taxon>Oligostraca</taxon>
        <taxon>Ostracoda</taxon>
        <taxon>Podocopa</taxon>
        <taxon>Podocopida</taxon>
        <taxon>Cypridocopina</taxon>
        <taxon>Cypridoidea</taxon>
        <taxon>Cyprididae</taxon>
        <taxon>Notodromas</taxon>
    </lineage>
</organism>
<evidence type="ECO:0008006" key="9">
    <source>
        <dbReference type="Google" id="ProtNLM"/>
    </source>
</evidence>
<name>A0A7R9BCL0_9CRUS</name>
<comment type="similarity">
    <text evidence="5">Belongs to the TMEM179 family.</text>
</comment>
<feature type="transmembrane region" description="Helical" evidence="6">
    <location>
        <begin position="100"/>
        <end position="123"/>
    </location>
</feature>
<dbReference type="PANTHER" id="PTHR31872:SF4">
    <property type="entry name" value="TRANSMEMBRANE PROTEIN 179"/>
    <property type="match status" value="1"/>
</dbReference>
<dbReference type="InterPro" id="IPR029673">
    <property type="entry name" value="TMEM179"/>
</dbReference>
<dbReference type="AlphaFoldDB" id="A0A7R9BCL0"/>
<keyword evidence="2 6" id="KW-0812">Transmembrane</keyword>
<comment type="subcellular location">
    <subcellularLocation>
        <location evidence="1">Membrane</location>
        <topology evidence="1">Multi-pass membrane protein</topology>
    </subcellularLocation>
</comment>
<feature type="transmembrane region" description="Helical" evidence="6">
    <location>
        <begin position="169"/>
        <end position="190"/>
    </location>
</feature>
<dbReference type="Proteomes" id="UP000678499">
    <property type="component" value="Unassembled WGS sequence"/>
</dbReference>
<keyword evidence="3 6" id="KW-1133">Transmembrane helix</keyword>
<keyword evidence="4 6" id="KW-0472">Membrane</keyword>
<evidence type="ECO:0000313" key="8">
    <source>
        <dbReference type="Proteomes" id="UP000678499"/>
    </source>
</evidence>
<protein>
    <recommendedName>
        <fullName evidence="9">Transmembrane protein 179</fullName>
    </recommendedName>
</protein>
<proteinExistence type="inferred from homology"/>
<evidence type="ECO:0000313" key="7">
    <source>
        <dbReference type="EMBL" id="CAD7272146.1"/>
    </source>
</evidence>
<dbReference type="Pfam" id="PF26158">
    <property type="entry name" value="Claudin_TMEM179-179B"/>
    <property type="match status" value="1"/>
</dbReference>
<accession>A0A7R9BCL0</accession>
<dbReference type="InterPro" id="IPR059010">
    <property type="entry name" value="TMEM179-179B"/>
</dbReference>
<dbReference type="OrthoDB" id="6423876at2759"/>
<feature type="transmembrane region" description="Helical" evidence="6">
    <location>
        <begin position="7"/>
        <end position="30"/>
    </location>
</feature>
<dbReference type="EMBL" id="CAJPEX010000006">
    <property type="protein sequence ID" value="CAG0912298.1"/>
    <property type="molecule type" value="Genomic_DNA"/>
</dbReference>
<gene>
    <name evidence="7" type="ORF">NMOB1V02_LOCUS94</name>
</gene>
<keyword evidence="8" id="KW-1185">Reference proteome</keyword>
<dbReference type="PANTHER" id="PTHR31872">
    <property type="entry name" value="TRANSMEMBRANE PROTEIN 179"/>
    <property type="match status" value="1"/>
</dbReference>
<evidence type="ECO:0000256" key="1">
    <source>
        <dbReference type="ARBA" id="ARBA00004141"/>
    </source>
</evidence>
<sequence length="225" mass="24956">MKGLVNVVLLSQLAAYFAGFVLSLCLFVPMTLHLYDFRGFCLLFSTGTWREEDGQFVVDWASQLYCDYCIAVGGLLAILCLVQMYRLITFLYRGLDSSFLSAFCDVVISVGMAVLVLASAVMITTGFKSWCDDIMGRFPSCNDAAVNPIDKADGIQTSGFYVQLGTAQFGAWGSWAACVGMSVFALLKVWQYHKSENIKLTMAQNRRRFRKGNVEDAADMDLIRG</sequence>
<evidence type="ECO:0000256" key="2">
    <source>
        <dbReference type="ARBA" id="ARBA00022692"/>
    </source>
</evidence>
<evidence type="ECO:0000256" key="4">
    <source>
        <dbReference type="ARBA" id="ARBA00023136"/>
    </source>
</evidence>
<evidence type="ECO:0000256" key="6">
    <source>
        <dbReference type="SAM" id="Phobius"/>
    </source>
</evidence>
<evidence type="ECO:0000256" key="3">
    <source>
        <dbReference type="ARBA" id="ARBA00022989"/>
    </source>
</evidence>